<evidence type="ECO:0000313" key="3">
    <source>
        <dbReference type="Proteomes" id="UP000027135"/>
    </source>
</evidence>
<evidence type="ECO:0000313" key="2">
    <source>
        <dbReference type="EMBL" id="KDR09709.1"/>
    </source>
</evidence>
<name>A0A067QV79_ZOONE</name>
<reference evidence="2 3" key="1">
    <citation type="journal article" date="2014" name="Nat. Commun.">
        <title>Molecular traces of alternative social organization in a termite genome.</title>
        <authorList>
            <person name="Terrapon N."/>
            <person name="Li C."/>
            <person name="Robertson H.M."/>
            <person name="Ji L."/>
            <person name="Meng X."/>
            <person name="Booth W."/>
            <person name="Chen Z."/>
            <person name="Childers C.P."/>
            <person name="Glastad K.M."/>
            <person name="Gokhale K."/>
            <person name="Gowin J."/>
            <person name="Gronenberg W."/>
            <person name="Hermansen R.A."/>
            <person name="Hu H."/>
            <person name="Hunt B.G."/>
            <person name="Huylmans A.K."/>
            <person name="Khalil S.M."/>
            <person name="Mitchell R.D."/>
            <person name="Munoz-Torres M.C."/>
            <person name="Mustard J.A."/>
            <person name="Pan H."/>
            <person name="Reese J.T."/>
            <person name="Scharf M.E."/>
            <person name="Sun F."/>
            <person name="Vogel H."/>
            <person name="Xiao J."/>
            <person name="Yang W."/>
            <person name="Yang Z."/>
            <person name="Yang Z."/>
            <person name="Zhou J."/>
            <person name="Zhu J."/>
            <person name="Brent C.S."/>
            <person name="Elsik C.G."/>
            <person name="Goodisman M.A."/>
            <person name="Liberles D.A."/>
            <person name="Roe R.M."/>
            <person name="Vargo E.L."/>
            <person name="Vilcinskas A."/>
            <person name="Wang J."/>
            <person name="Bornberg-Bauer E."/>
            <person name="Korb J."/>
            <person name="Zhang G."/>
            <person name="Liebig J."/>
        </authorList>
    </citation>
    <scope>NUCLEOTIDE SEQUENCE [LARGE SCALE GENOMIC DNA]</scope>
    <source>
        <tissue evidence="2">Whole organism</tissue>
    </source>
</reference>
<sequence length="72" mass="7903">MQKKTDMVRNMMVPHTQITITNALGIAATQRYHDVKPCLQKKSSGSTGTSSSVTHMHCRSCTHSSTPSRVQS</sequence>
<protein>
    <submittedName>
        <fullName evidence="2">Uncharacterized protein</fullName>
    </submittedName>
</protein>
<accession>A0A067QV79</accession>
<feature type="region of interest" description="Disordered" evidence="1">
    <location>
        <begin position="40"/>
        <end position="72"/>
    </location>
</feature>
<proteinExistence type="predicted"/>
<evidence type="ECO:0000256" key="1">
    <source>
        <dbReference type="SAM" id="MobiDB-lite"/>
    </source>
</evidence>
<feature type="compositionally biased region" description="Low complexity" evidence="1">
    <location>
        <begin position="41"/>
        <end position="52"/>
    </location>
</feature>
<feature type="compositionally biased region" description="Polar residues" evidence="1">
    <location>
        <begin position="61"/>
        <end position="72"/>
    </location>
</feature>
<organism evidence="2 3">
    <name type="scientific">Zootermopsis nevadensis</name>
    <name type="common">Dampwood termite</name>
    <dbReference type="NCBI Taxonomy" id="136037"/>
    <lineage>
        <taxon>Eukaryota</taxon>
        <taxon>Metazoa</taxon>
        <taxon>Ecdysozoa</taxon>
        <taxon>Arthropoda</taxon>
        <taxon>Hexapoda</taxon>
        <taxon>Insecta</taxon>
        <taxon>Pterygota</taxon>
        <taxon>Neoptera</taxon>
        <taxon>Polyneoptera</taxon>
        <taxon>Dictyoptera</taxon>
        <taxon>Blattodea</taxon>
        <taxon>Blattoidea</taxon>
        <taxon>Termitoidae</taxon>
        <taxon>Termopsidae</taxon>
        <taxon>Zootermopsis</taxon>
    </lineage>
</organism>
<keyword evidence="3" id="KW-1185">Reference proteome</keyword>
<dbReference type="InParanoid" id="A0A067QV79"/>
<dbReference type="AlphaFoldDB" id="A0A067QV79"/>
<dbReference type="EMBL" id="KK853224">
    <property type="protein sequence ID" value="KDR09709.1"/>
    <property type="molecule type" value="Genomic_DNA"/>
</dbReference>
<gene>
    <name evidence="2" type="ORF">L798_15639</name>
</gene>
<dbReference type="Proteomes" id="UP000027135">
    <property type="component" value="Unassembled WGS sequence"/>
</dbReference>